<gene>
    <name evidence="2" type="ORF">E4U03_09290</name>
</gene>
<accession>A0A4Y9F1U2</accession>
<dbReference type="AlphaFoldDB" id="A0A4Y9F1U2"/>
<protein>
    <submittedName>
        <fullName evidence="2">ATP-binding protein</fullName>
    </submittedName>
</protein>
<evidence type="ECO:0000313" key="3">
    <source>
        <dbReference type="Proteomes" id="UP000297951"/>
    </source>
</evidence>
<reference evidence="2 3" key="1">
    <citation type="submission" date="2019-03" db="EMBL/GenBank/DDBJ databases">
        <title>Diversity of the mouse oral microbiome.</title>
        <authorList>
            <person name="Joseph S."/>
            <person name="Aduse-Opoku J."/>
            <person name="Curtis M."/>
            <person name="Wade W."/>
            <person name="Hashim A."/>
        </authorList>
    </citation>
    <scope>NUCLEOTIDE SEQUENCE [LARGE SCALE GENOMIC DNA]</scope>
    <source>
        <strain evidence="3">irhom_31</strain>
    </source>
</reference>
<dbReference type="InterPro" id="IPR027417">
    <property type="entry name" value="P-loop_NTPase"/>
</dbReference>
<dbReference type="EMBL" id="SPQC01000034">
    <property type="protein sequence ID" value="TFU21356.1"/>
    <property type="molecule type" value="Genomic_DNA"/>
</dbReference>
<evidence type="ECO:0000313" key="2">
    <source>
        <dbReference type="EMBL" id="TFU21356.1"/>
    </source>
</evidence>
<dbReference type="Proteomes" id="UP000297951">
    <property type="component" value="Unassembled WGS sequence"/>
</dbReference>
<keyword evidence="2" id="KW-0547">Nucleotide-binding</keyword>
<keyword evidence="2" id="KW-0067">ATP-binding</keyword>
<name>A0A4Y9F1U2_9MICC</name>
<dbReference type="Gene3D" id="3.40.50.300">
    <property type="entry name" value="P-loop containing nucleotide triphosphate hydrolases"/>
    <property type="match status" value="1"/>
</dbReference>
<feature type="domain" description="Orc1-like AAA ATPase" evidence="1">
    <location>
        <begin position="16"/>
        <end position="167"/>
    </location>
</feature>
<proteinExistence type="predicted"/>
<dbReference type="SUPFAM" id="SSF52540">
    <property type="entry name" value="P-loop containing nucleoside triphosphate hydrolases"/>
    <property type="match status" value="1"/>
</dbReference>
<sequence length="372" mass="40246">MANPFTPTFGVTPPLLVGRVQLLADFEEALEDGPGAPARALLVAGTRGSGKTVLLNVYEDLALHHGWAVVPMTARPGLVQELKDERLPRLLYDLGKQDARKLNQIEVNLFGVGGAVGWPEGKAPLGGFRSLLFEVADLAAEQGGGLLITVDEAHRNALDDLRVLTQEVQHAFRQGKNVAFIAAGLPRAVHDLTGDEVLTFLRRAERITLGAVNPLDIEEALQEPATQFGKPFNEEALTLAVEGTGGYPFLIQSVGYESWRTARADSVIGLEAAERGVAAARRRVGHLVHEPALVGLSGVDKSFLAAMSVDDGPSKMSDIANRLGSTPQYANTYRNRLLGYELIASSQHGYVDFTIPYLREYLREHVAGEHFA</sequence>
<dbReference type="InterPro" id="IPR041664">
    <property type="entry name" value="AAA_16"/>
</dbReference>
<comment type="caution">
    <text evidence="2">The sequence shown here is derived from an EMBL/GenBank/DDBJ whole genome shotgun (WGS) entry which is preliminary data.</text>
</comment>
<organism evidence="2 3">
    <name type="scientific">Rothia nasimurium</name>
    <dbReference type="NCBI Taxonomy" id="85336"/>
    <lineage>
        <taxon>Bacteria</taxon>
        <taxon>Bacillati</taxon>
        <taxon>Actinomycetota</taxon>
        <taxon>Actinomycetes</taxon>
        <taxon>Micrococcales</taxon>
        <taxon>Micrococcaceae</taxon>
        <taxon>Rothia</taxon>
    </lineage>
</organism>
<dbReference type="GO" id="GO:0005524">
    <property type="term" value="F:ATP binding"/>
    <property type="evidence" value="ECO:0007669"/>
    <property type="project" value="UniProtKB-KW"/>
</dbReference>
<evidence type="ECO:0000259" key="1">
    <source>
        <dbReference type="Pfam" id="PF13191"/>
    </source>
</evidence>
<dbReference type="OrthoDB" id="2020141at2"/>
<dbReference type="Pfam" id="PF13191">
    <property type="entry name" value="AAA_16"/>
    <property type="match status" value="1"/>
</dbReference>